<sequence length="437" mass="50292">MKRSEKVVKNIPADFTNPDKAERWLEENAEQGLVLIRYSGRKAVFIKGEPAKTAYMLVPMDPDGMKGPRDQGEEYKEFGWEYVTQLGRMVLILRGMPGKCERVQLLAGDTLFKKLRKKQRGRIWGLFSPFIFWLIWFLFFYFFQGYGFLLLFAKGVAWLIFLAMGVGGLLQMWSFREARVADGLLEGIRNRFGLENPSDGNRKNGAGTSVQKKRRGTGNPPGLLYRVLSIIFLISLVLGIAGGIHYGAGRVRSVYTGKVSEAGWDESDFRTKAFLDKYPSWKEISPVLLPLSRLEEQPEMEYQTLDYRGEKLENYSSINRFPFAPIQAETMQYGIWNSGDGTRESTLKLEYYRLASPKLAAPLMRELGRYYMNWNKGWMPQRVASGCFDELVIHDRGLHYLFARKDNQVLMAYYIGEENLEDHLPELEEMMDMLSGK</sequence>
<feature type="transmembrane region" description="Helical" evidence="2">
    <location>
        <begin position="123"/>
        <end position="143"/>
    </location>
</feature>
<proteinExistence type="predicted"/>
<feature type="transmembrane region" description="Helical" evidence="2">
    <location>
        <begin position="223"/>
        <end position="246"/>
    </location>
</feature>
<dbReference type="RefSeq" id="WP_069151166.1">
    <property type="nucleotide sequence ID" value="NZ_MCGH01000001.1"/>
</dbReference>
<keyword evidence="2" id="KW-0812">Transmembrane</keyword>
<feature type="region of interest" description="Disordered" evidence="1">
    <location>
        <begin position="195"/>
        <end position="217"/>
    </location>
</feature>
<keyword evidence="2" id="KW-1133">Transmembrane helix</keyword>
<protein>
    <recommendedName>
        <fullName evidence="5">DUF2812 domain-containing protein</fullName>
    </recommendedName>
</protein>
<evidence type="ECO:0000313" key="4">
    <source>
        <dbReference type="Proteomes" id="UP000094067"/>
    </source>
</evidence>
<name>A0A1E3AJK9_9FIRM</name>
<dbReference type="Pfam" id="PF11193">
    <property type="entry name" value="DUF2812"/>
    <property type="match status" value="1"/>
</dbReference>
<keyword evidence="2" id="KW-0472">Membrane</keyword>
<evidence type="ECO:0008006" key="5">
    <source>
        <dbReference type="Google" id="ProtNLM"/>
    </source>
</evidence>
<gene>
    <name evidence="3" type="ORF">BEI61_00577</name>
</gene>
<dbReference type="Proteomes" id="UP000094067">
    <property type="component" value="Unassembled WGS sequence"/>
</dbReference>
<reference evidence="3 4" key="1">
    <citation type="submission" date="2016-07" db="EMBL/GenBank/DDBJ databases">
        <title>Characterization of isolates of Eisenbergiella tayi derived from blood cultures, using whole genome sequencing.</title>
        <authorList>
            <person name="Burdz T."/>
            <person name="Wiebe D."/>
            <person name="Huynh C."/>
            <person name="Bernard K."/>
        </authorList>
    </citation>
    <scope>NUCLEOTIDE SEQUENCE [LARGE SCALE GENOMIC DNA]</scope>
    <source>
        <strain evidence="3 4">NML 110608</strain>
    </source>
</reference>
<organism evidence="3 4">
    <name type="scientific">Eisenbergiella tayi</name>
    <dbReference type="NCBI Taxonomy" id="1432052"/>
    <lineage>
        <taxon>Bacteria</taxon>
        <taxon>Bacillati</taxon>
        <taxon>Bacillota</taxon>
        <taxon>Clostridia</taxon>
        <taxon>Lachnospirales</taxon>
        <taxon>Lachnospiraceae</taxon>
        <taxon>Eisenbergiella</taxon>
    </lineage>
</organism>
<dbReference type="AlphaFoldDB" id="A0A1E3AJK9"/>
<comment type="caution">
    <text evidence="3">The sequence shown here is derived from an EMBL/GenBank/DDBJ whole genome shotgun (WGS) entry which is preliminary data.</text>
</comment>
<evidence type="ECO:0000313" key="3">
    <source>
        <dbReference type="EMBL" id="ODM08948.1"/>
    </source>
</evidence>
<feature type="transmembrane region" description="Helical" evidence="2">
    <location>
        <begin position="149"/>
        <end position="170"/>
    </location>
</feature>
<accession>A0A1E3AJK9</accession>
<dbReference type="EMBL" id="MCGH01000001">
    <property type="protein sequence ID" value="ODM08948.1"/>
    <property type="molecule type" value="Genomic_DNA"/>
</dbReference>
<dbReference type="InterPro" id="IPR021359">
    <property type="entry name" value="DUF2812"/>
</dbReference>
<evidence type="ECO:0000256" key="2">
    <source>
        <dbReference type="SAM" id="Phobius"/>
    </source>
</evidence>
<evidence type="ECO:0000256" key="1">
    <source>
        <dbReference type="SAM" id="MobiDB-lite"/>
    </source>
</evidence>